<dbReference type="PROSITE" id="PS00194">
    <property type="entry name" value="THIOREDOXIN_1"/>
    <property type="match status" value="1"/>
</dbReference>
<evidence type="ECO:0000256" key="2">
    <source>
        <dbReference type="SAM" id="Phobius"/>
    </source>
</evidence>
<dbReference type="PROSITE" id="PS51352">
    <property type="entry name" value="THIOREDOXIN_2"/>
    <property type="match status" value="1"/>
</dbReference>
<dbReference type="Gene3D" id="3.40.30.10">
    <property type="entry name" value="Glutaredoxin"/>
    <property type="match status" value="1"/>
</dbReference>
<comment type="caution">
    <text evidence="4">The sequence shown here is derived from an EMBL/GenBank/DDBJ whole genome shotgun (WGS) entry which is preliminary data.</text>
</comment>
<feature type="compositionally biased region" description="Basic and acidic residues" evidence="1">
    <location>
        <begin position="40"/>
        <end position="52"/>
    </location>
</feature>
<evidence type="ECO:0000313" key="5">
    <source>
        <dbReference type="Proteomes" id="UP000779049"/>
    </source>
</evidence>
<proteinExistence type="predicted"/>
<feature type="transmembrane region" description="Helical" evidence="2">
    <location>
        <begin position="7"/>
        <end position="28"/>
    </location>
</feature>
<evidence type="ECO:0000259" key="3">
    <source>
        <dbReference type="PROSITE" id="PS51352"/>
    </source>
</evidence>
<dbReference type="Pfam" id="PF00578">
    <property type="entry name" value="AhpC-TSA"/>
    <property type="match status" value="1"/>
</dbReference>
<dbReference type="InterPro" id="IPR000866">
    <property type="entry name" value="AhpC/TSA"/>
</dbReference>
<dbReference type="InterPro" id="IPR036249">
    <property type="entry name" value="Thioredoxin-like_sf"/>
</dbReference>
<dbReference type="PANTHER" id="PTHR42852:SF17">
    <property type="entry name" value="THIOREDOXIN-LIKE PROTEIN HI_1115"/>
    <property type="match status" value="1"/>
</dbReference>
<dbReference type="RefSeq" id="WP_087200958.1">
    <property type="nucleotide sequence ID" value="NZ_CP173660.1"/>
</dbReference>
<dbReference type="CDD" id="cd02966">
    <property type="entry name" value="TlpA_like_family"/>
    <property type="match status" value="1"/>
</dbReference>
<keyword evidence="2" id="KW-1133">Transmembrane helix</keyword>
<sequence length="195" mass="21755">MKSKKNLIITIIVFALILGVSVFLYQALKDTEKQGGLSSSEEKKDSKKESGSDKPSTSLPDAMDFTVQDEDGNTVTFSNLFGKPIVLNFWNSNCPPCRQEMPDFEEVHKKNPDVQFVMVDTVGMNGETLESGKTYIQETGFTFPVYYDVDMEAIRAYSIRAFPTTYLINSEGKIEAYGEGMLDKETLINALASIK</sequence>
<accession>A0ABS7L4J3</accession>
<feature type="domain" description="Thioredoxin" evidence="3">
    <location>
        <begin position="56"/>
        <end position="195"/>
    </location>
</feature>
<dbReference type="EMBL" id="VIRV01000001">
    <property type="protein sequence ID" value="MBY0757958.1"/>
    <property type="molecule type" value="Genomic_DNA"/>
</dbReference>
<keyword evidence="2" id="KW-0472">Membrane</keyword>
<protein>
    <submittedName>
        <fullName evidence="4">Redoxin domain-containing protein</fullName>
    </submittedName>
</protein>
<evidence type="ECO:0000313" key="4">
    <source>
        <dbReference type="EMBL" id="MBY0757958.1"/>
    </source>
</evidence>
<dbReference type="Proteomes" id="UP000779049">
    <property type="component" value="Unassembled WGS sequence"/>
</dbReference>
<evidence type="ECO:0000256" key="1">
    <source>
        <dbReference type="SAM" id="MobiDB-lite"/>
    </source>
</evidence>
<dbReference type="InterPro" id="IPR050553">
    <property type="entry name" value="Thioredoxin_ResA/DsbE_sf"/>
</dbReference>
<dbReference type="SUPFAM" id="SSF52833">
    <property type="entry name" value="Thioredoxin-like"/>
    <property type="match status" value="1"/>
</dbReference>
<name>A0ABS7L4J3_9FIRM</name>
<dbReference type="InterPro" id="IPR017937">
    <property type="entry name" value="Thioredoxin_CS"/>
</dbReference>
<keyword evidence="2" id="KW-0812">Transmembrane</keyword>
<keyword evidence="5" id="KW-1185">Reference proteome</keyword>
<dbReference type="PANTHER" id="PTHR42852">
    <property type="entry name" value="THIOL:DISULFIDE INTERCHANGE PROTEIN DSBE"/>
    <property type="match status" value="1"/>
</dbReference>
<gene>
    <name evidence="4" type="ORF">FLB61_02390</name>
</gene>
<dbReference type="InterPro" id="IPR013766">
    <property type="entry name" value="Thioredoxin_domain"/>
</dbReference>
<reference evidence="4 5" key="1">
    <citation type="journal article" date="2020" name="New Microbes New Infect">
        <title>Sellimonas caecigallum sp. nov., description and genome sequence of a new member of the Sellimonas genus isolated from the cecum of feral chicken.</title>
        <authorList>
            <person name="Wongkuna S."/>
            <person name="Ghimire S."/>
            <person name="Antony L."/>
            <person name="Chankhamhaengdecha S."/>
            <person name="Janvilisri T."/>
            <person name="Scaria J."/>
        </authorList>
    </citation>
    <scope>NUCLEOTIDE SEQUENCE [LARGE SCALE GENOMIC DNA]</scope>
    <source>
        <strain evidence="4 5">SW451</strain>
    </source>
</reference>
<feature type="region of interest" description="Disordered" evidence="1">
    <location>
        <begin position="34"/>
        <end position="64"/>
    </location>
</feature>
<organism evidence="4 5">
    <name type="scientific">Sellimonas caecigallum</name>
    <dbReference type="NCBI Taxonomy" id="2592333"/>
    <lineage>
        <taxon>Bacteria</taxon>
        <taxon>Bacillati</taxon>
        <taxon>Bacillota</taxon>
        <taxon>Clostridia</taxon>
        <taxon>Lachnospirales</taxon>
        <taxon>Lachnospiraceae</taxon>
        <taxon>Sellimonas</taxon>
    </lineage>
</organism>